<feature type="non-terminal residue" evidence="3">
    <location>
        <position position="215"/>
    </location>
</feature>
<gene>
    <name evidence="3" type="primary">ORF161383</name>
</gene>
<reference evidence="3" key="1">
    <citation type="submission" date="2014-12" db="EMBL/GenBank/DDBJ databases">
        <title>Insight into the proteome of Arion vulgaris.</title>
        <authorList>
            <person name="Aradska J."/>
            <person name="Bulat T."/>
            <person name="Smidak R."/>
            <person name="Sarate P."/>
            <person name="Gangsoo J."/>
            <person name="Sialana F."/>
            <person name="Bilban M."/>
            <person name="Lubec G."/>
        </authorList>
    </citation>
    <scope>NUCLEOTIDE SEQUENCE</scope>
    <source>
        <tissue evidence="3">Skin</tissue>
    </source>
</reference>
<evidence type="ECO:0008006" key="4">
    <source>
        <dbReference type="Google" id="ProtNLM"/>
    </source>
</evidence>
<proteinExistence type="predicted"/>
<evidence type="ECO:0000256" key="1">
    <source>
        <dbReference type="SAM" id="Coils"/>
    </source>
</evidence>
<sequence>MKTVHSILVSIILIVGSSAEVFFTVTPLIVEPGLTPSVTLTCTGGEIEGGISSISIYRSRIAGRYGTATHRELVAEVTGTAPAVPVLAPGYQNVTVRGQISLLEEVLGTFLEVVLLNPNIEDLGLYTCEAKILGLIGGSIFFAEARVTTSNAVTDRLLSSVLTLEEEIDNYNRTLVRLQSQIDSIAAAQSGVETNVNTIKEVVTTTETPTETPTE</sequence>
<evidence type="ECO:0000256" key="2">
    <source>
        <dbReference type="SAM" id="SignalP"/>
    </source>
</evidence>
<keyword evidence="1" id="KW-0175">Coiled coil</keyword>
<accession>A0A0B7B6M4</accession>
<organism evidence="3">
    <name type="scientific">Arion vulgaris</name>
    <dbReference type="NCBI Taxonomy" id="1028688"/>
    <lineage>
        <taxon>Eukaryota</taxon>
        <taxon>Metazoa</taxon>
        <taxon>Spiralia</taxon>
        <taxon>Lophotrochozoa</taxon>
        <taxon>Mollusca</taxon>
        <taxon>Gastropoda</taxon>
        <taxon>Heterobranchia</taxon>
        <taxon>Euthyneura</taxon>
        <taxon>Panpulmonata</taxon>
        <taxon>Eupulmonata</taxon>
        <taxon>Stylommatophora</taxon>
        <taxon>Helicina</taxon>
        <taxon>Arionoidea</taxon>
        <taxon>Arionidae</taxon>
        <taxon>Arion</taxon>
    </lineage>
</organism>
<feature type="signal peptide" evidence="2">
    <location>
        <begin position="1"/>
        <end position="19"/>
    </location>
</feature>
<dbReference type="EMBL" id="HACG01040915">
    <property type="protein sequence ID" value="CEK87780.1"/>
    <property type="molecule type" value="Transcribed_RNA"/>
</dbReference>
<feature type="chain" id="PRO_5002128013" description="Immunoglobulin subtype domain-containing protein" evidence="2">
    <location>
        <begin position="20"/>
        <end position="215"/>
    </location>
</feature>
<name>A0A0B7B6M4_9EUPU</name>
<protein>
    <recommendedName>
        <fullName evidence="4">Immunoglobulin subtype domain-containing protein</fullName>
    </recommendedName>
</protein>
<evidence type="ECO:0000313" key="3">
    <source>
        <dbReference type="EMBL" id="CEK87780.1"/>
    </source>
</evidence>
<keyword evidence="2" id="KW-0732">Signal</keyword>
<feature type="coiled-coil region" evidence="1">
    <location>
        <begin position="161"/>
        <end position="188"/>
    </location>
</feature>
<dbReference type="AlphaFoldDB" id="A0A0B7B6M4"/>